<evidence type="ECO:0000313" key="1">
    <source>
        <dbReference type="EMBL" id="JAD76277.1"/>
    </source>
</evidence>
<dbReference type="EMBL" id="GBRH01221618">
    <property type="protein sequence ID" value="JAD76277.1"/>
    <property type="molecule type" value="Transcribed_RNA"/>
</dbReference>
<reference evidence="1" key="2">
    <citation type="journal article" date="2015" name="Data Brief">
        <title>Shoot transcriptome of the giant reed, Arundo donax.</title>
        <authorList>
            <person name="Barrero R.A."/>
            <person name="Guerrero F.D."/>
            <person name="Moolhuijzen P."/>
            <person name="Goolsby J.A."/>
            <person name="Tidwell J."/>
            <person name="Bellgard S.E."/>
            <person name="Bellgard M.I."/>
        </authorList>
    </citation>
    <scope>NUCLEOTIDE SEQUENCE</scope>
    <source>
        <tissue evidence="1">Shoot tissue taken approximately 20 cm above the soil surface</tissue>
    </source>
</reference>
<proteinExistence type="predicted"/>
<organism evidence="1">
    <name type="scientific">Arundo donax</name>
    <name type="common">Giant reed</name>
    <name type="synonym">Donax arundinaceus</name>
    <dbReference type="NCBI Taxonomy" id="35708"/>
    <lineage>
        <taxon>Eukaryota</taxon>
        <taxon>Viridiplantae</taxon>
        <taxon>Streptophyta</taxon>
        <taxon>Embryophyta</taxon>
        <taxon>Tracheophyta</taxon>
        <taxon>Spermatophyta</taxon>
        <taxon>Magnoliopsida</taxon>
        <taxon>Liliopsida</taxon>
        <taxon>Poales</taxon>
        <taxon>Poaceae</taxon>
        <taxon>PACMAD clade</taxon>
        <taxon>Arundinoideae</taxon>
        <taxon>Arundineae</taxon>
        <taxon>Arundo</taxon>
    </lineage>
</organism>
<accession>A0A0A9CXQ2</accession>
<protein>
    <submittedName>
        <fullName evidence="1">Uncharacterized protein</fullName>
    </submittedName>
</protein>
<dbReference type="AlphaFoldDB" id="A0A0A9CXQ2"/>
<reference evidence="1" key="1">
    <citation type="submission" date="2014-09" db="EMBL/GenBank/DDBJ databases">
        <authorList>
            <person name="Magalhaes I.L.F."/>
            <person name="Oliveira U."/>
            <person name="Santos F.R."/>
            <person name="Vidigal T.H.D.A."/>
            <person name="Brescovit A.D."/>
            <person name="Santos A.J."/>
        </authorList>
    </citation>
    <scope>NUCLEOTIDE SEQUENCE</scope>
    <source>
        <tissue evidence="1">Shoot tissue taken approximately 20 cm above the soil surface</tissue>
    </source>
</reference>
<name>A0A0A9CXQ2_ARUDO</name>
<sequence length="54" mass="6059">MGPDLSTDNVALEACEHRADFREKTWPVCPCQLDDIVISCSGNAYRSPARRYIS</sequence>